<dbReference type="EMBL" id="BAAADD010000013">
    <property type="protein sequence ID" value="GAA0587147.1"/>
    <property type="molecule type" value="Genomic_DNA"/>
</dbReference>
<name>A0ABP3QGS8_9PROT</name>
<evidence type="ECO:0000313" key="3">
    <source>
        <dbReference type="Proteomes" id="UP001499951"/>
    </source>
</evidence>
<comment type="caution">
    <text evidence="2">The sequence shown here is derived from an EMBL/GenBank/DDBJ whole genome shotgun (WGS) entry which is preliminary data.</text>
</comment>
<protein>
    <recommendedName>
        <fullName evidence="4">DUF1176 domain-containing protein</fullName>
    </recommendedName>
</protein>
<organism evidence="2 3">
    <name type="scientific">Rhizomicrobium electricum</name>
    <dbReference type="NCBI Taxonomy" id="480070"/>
    <lineage>
        <taxon>Bacteria</taxon>
        <taxon>Pseudomonadati</taxon>
        <taxon>Pseudomonadota</taxon>
        <taxon>Alphaproteobacteria</taxon>
        <taxon>Micropepsales</taxon>
        <taxon>Micropepsaceae</taxon>
        <taxon>Rhizomicrobium</taxon>
    </lineage>
</organism>
<evidence type="ECO:0000313" key="2">
    <source>
        <dbReference type="EMBL" id="GAA0587147.1"/>
    </source>
</evidence>
<feature type="transmembrane region" description="Helical" evidence="1">
    <location>
        <begin position="20"/>
        <end position="41"/>
    </location>
</feature>
<keyword evidence="1" id="KW-0472">Membrane</keyword>
<keyword evidence="1" id="KW-1133">Transmembrane helix</keyword>
<reference evidence="3" key="1">
    <citation type="journal article" date="2019" name="Int. J. Syst. Evol. Microbiol.">
        <title>The Global Catalogue of Microorganisms (GCM) 10K type strain sequencing project: providing services to taxonomists for standard genome sequencing and annotation.</title>
        <authorList>
            <consortium name="The Broad Institute Genomics Platform"/>
            <consortium name="The Broad Institute Genome Sequencing Center for Infectious Disease"/>
            <person name="Wu L."/>
            <person name="Ma J."/>
        </authorList>
    </citation>
    <scope>NUCLEOTIDE SEQUENCE [LARGE SCALE GENOMIC DNA]</scope>
    <source>
        <strain evidence="3">JCM 15089</strain>
    </source>
</reference>
<keyword evidence="1" id="KW-0812">Transmembrane</keyword>
<feature type="transmembrane region" description="Helical" evidence="1">
    <location>
        <begin position="48"/>
        <end position="66"/>
    </location>
</feature>
<accession>A0ABP3QGS8</accession>
<evidence type="ECO:0000256" key="1">
    <source>
        <dbReference type="SAM" id="Phobius"/>
    </source>
</evidence>
<gene>
    <name evidence="2" type="ORF">GCM10008942_40210</name>
</gene>
<dbReference type="Proteomes" id="UP001499951">
    <property type="component" value="Unassembled WGS sequence"/>
</dbReference>
<keyword evidence="3" id="KW-1185">Reference proteome</keyword>
<evidence type="ECO:0008006" key="4">
    <source>
        <dbReference type="Google" id="ProtNLM"/>
    </source>
</evidence>
<proteinExistence type="predicted"/>
<sequence>MVRPRGIALRSVELDTLVDGLTFVFVLGAFIPLSAVIKPWGPFKRRRIGGVVALLAFIAGGMLIQMPPERPAAIAQAEWDRRIALCREHAAGQFRDCVRDTAELKKAEQQADEDKRAKLAEERAAAAAKSPEAKIGPSVLKPYTKKDDPDIFAAWGPKGVQRIEDLRKTAAYGVAKQDKCDAVDLVEIADQRSKAPSRITIYVQCHNEARYFLTQAEIGRGVFLSEDDRDEAVKAVPFRNACSEGTQSMLRYPSSYNQHIFGSGTFTDDDGNHGITVDFDAQNGFGNKIPQVAQCTLMPDGKIKIRIHNR</sequence>